<comment type="caution">
    <text evidence="1">The sequence shown here is derived from an EMBL/GenBank/DDBJ whole genome shotgun (WGS) entry which is preliminary data.</text>
</comment>
<proteinExistence type="predicted"/>
<name>A0ABT4KRW2_9HYPH</name>
<keyword evidence="2" id="KW-1185">Reference proteome</keyword>
<gene>
    <name evidence="1" type="ORF">O3W52_33970</name>
</gene>
<evidence type="ECO:0000313" key="1">
    <source>
        <dbReference type="EMBL" id="MCZ4094698.1"/>
    </source>
</evidence>
<protein>
    <submittedName>
        <fullName evidence="1">Uncharacterized protein</fullName>
    </submittedName>
</protein>
<accession>A0ABT4KRW2</accession>
<evidence type="ECO:0000313" key="2">
    <source>
        <dbReference type="Proteomes" id="UP001079430"/>
    </source>
</evidence>
<sequence>MLLSFAAPVTFSVPPVVTRAESLPTILLVAPPAALEIESQRAATDSRVAGIGAGTGQRLGAGAQLAEAAGARNAAAEARGGADRRLDGELGAAEVERAAGASQLRQRLAEAVEVQRAAIDLKAGRAGEGIG</sequence>
<dbReference type="EMBL" id="JAPVOI010000006">
    <property type="protein sequence ID" value="MCZ4094698.1"/>
    <property type="molecule type" value="Genomic_DNA"/>
</dbReference>
<dbReference type="Proteomes" id="UP001079430">
    <property type="component" value="Unassembled WGS sequence"/>
</dbReference>
<reference evidence="1" key="1">
    <citation type="submission" date="2022-10" db="EMBL/GenBank/DDBJ databases">
        <title>Whole genome sequencing of three plant growth promoting bacteria isolated from Vachellia tortilis subsp. raddiana in Morocco.</title>
        <authorList>
            <person name="Hnini M."/>
            <person name="Zouagui R."/>
            <person name="Zouagui H."/>
            <person name="Chemao Elfihri M.-W."/>
            <person name="Ibrahimi A."/>
            <person name="Sbabou L."/>
            <person name="Aurag J."/>
        </authorList>
    </citation>
    <scope>NUCLEOTIDE SEQUENCE</scope>
    <source>
        <strain evidence="1">LMR678</strain>
    </source>
</reference>
<organism evidence="1 2">
    <name type="scientific">Sinorhizobium psoraleae</name>
    <dbReference type="NCBI Taxonomy" id="520838"/>
    <lineage>
        <taxon>Bacteria</taxon>
        <taxon>Pseudomonadati</taxon>
        <taxon>Pseudomonadota</taxon>
        <taxon>Alphaproteobacteria</taxon>
        <taxon>Hyphomicrobiales</taxon>
        <taxon>Rhizobiaceae</taxon>
        <taxon>Sinorhizobium/Ensifer group</taxon>
        <taxon>Sinorhizobium</taxon>
    </lineage>
</organism>